<dbReference type="NCBIfam" id="TIGR00782">
    <property type="entry name" value="ccoP"/>
    <property type="match status" value="1"/>
</dbReference>
<evidence type="ECO:0000256" key="9">
    <source>
        <dbReference type="ARBA" id="ARBA00022692"/>
    </source>
</evidence>
<dbReference type="GO" id="GO:0016491">
    <property type="term" value="F:oxidoreductase activity"/>
    <property type="evidence" value="ECO:0007669"/>
    <property type="project" value="UniProtKB-KW"/>
</dbReference>
<name>A0A191ZGV2_9GAMM</name>
<dbReference type="Pfam" id="PF13442">
    <property type="entry name" value="Cytochrome_CBB3"/>
    <property type="match status" value="2"/>
</dbReference>
<evidence type="ECO:0000256" key="16">
    <source>
        <dbReference type="ARBA" id="ARBA00023004"/>
    </source>
</evidence>
<dbReference type="OrthoDB" id="9811281at2"/>
<dbReference type="Proteomes" id="UP000078596">
    <property type="component" value="Chromosome"/>
</dbReference>
<comment type="function">
    <text evidence="19">C-type cytochrome. Part of the cbb3-type cytochrome c oxidase complex.</text>
</comment>
<gene>
    <name evidence="24" type="ORF">A9404_06565</name>
</gene>
<feature type="binding site" description="covalent" evidence="21">
    <location>
        <position position="142"/>
    </location>
    <ligand>
        <name>heme c</name>
        <dbReference type="ChEBI" id="CHEBI:61717"/>
        <label>1</label>
    </ligand>
</feature>
<dbReference type="InterPro" id="IPR004678">
    <property type="entry name" value="Cyt_c_oxidase_cbb3_su3"/>
</dbReference>
<feature type="domain" description="Cytochrome c" evidence="23">
    <location>
        <begin position="129"/>
        <end position="214"/>
    </location>
</feature>
<keyword evidence="10 19" id="KW-0479">Metal-binding</keyword>
<keyword evidence="13 19" id="KW-0249">Electron transport</keyword>
<dbReference type="InterPro" id="IPR008168">
    <property type="entry name" value="Cyt_C_IC"/>
</dbReference>
<dbReference type="Gene3D" id="1.10.760.10">
    <property type="entry name" value="Cytochrome c-like domain"/>
    <property type="match status" value="2"/>
</dbReference>
<feature type="binding site" description="axial binding residue" evidence="20">
    <location>
        <position position="191"/>
    </location>
    <ligand>
        <name>heme c</name>
        <dbReference type="ChEBI" id="CHEBI:61717"/>
        <label>2</label>
    </ligand>
    <ligandPart>
        <name>Fe</name>
        <dbReference type="ChEBI" id="CHEBI:18248"/>
    </ligandPart>
</feature>
<keyword evidence="7 19" id="KW-0349">Heme</keyword>
<evidence type="ECO:0000256" key="7">
    <source>
        <dbReference type="ARBA" id="ARBA00022617"/>
    </source>
</evidence>
<evidence type="ECO:0000256" key="20">
    <source>
        <dbReference type="PIRSR" id="PIRSR000006-1"/>
    </source>
</evidence>
<protein>
    <recommendedName>
        <fullName evidence="19">Cbb3-type cytochrome c oxidase subunit</fullName>
    </recommendedName>
</protein>
<keyword evidence="14 22" id="KW-1133">Transmembrane helix</keyword>
<evidence type="ECO:0000256" key="13">
    <source>
        <dbReference type="ARBA" id="ARBA00022982"/>
    </source>
</evidence>
<evidence type="ECO:0000256" key="19">
    <source>
        <dbReference type="PIRNR" id="PIRNR000006"/>
    </source>
</evidence>
<evidence type="ECO:0000313" key="25">
    <source>
        <dbReference type="Proteomes" id="UP000078596"/>
    </source>
</evidence>
<reference evidence="24 25" key="1">
    <citation type="submission" date="2016-06" db="EMBL/GenBank/DDBJ databases">
        <title>Insight into the functional genes involving in sulfur oxidation in Pearl River water.</title>
        <authorList>
            <person name="Luo J."/>
            <person name="Tan X."/>
            <person name="Lin W."/>
        </authorList>
    </citation>
    <scope>NUCLEOTIDE SEQUENCE [LARGE SCALE GENOMIC DNA]</scope>
    <source>
        <strain evidence="24 25">LS2</strain>
    </source>
</reference>
<keyword evidence="9 22" id="KW-0812">Transmembrane</keyword>
<evidence type="ECO:0000256" key="11">
    <source>
        <dbReference type="ARBA" id="ARBA00022737"/>
    </source>
</evidence>
<keyword evidence="6 19" id="KW-0997">Cell inner membrane</keyword>
<evidence type="ECO:0000256" key="2">
    <source>
        <dbReference type="ARBA" id="ARBA00004673"/>
    </source>
</evidence>
<comment type="cofactor">
    <cofactor evidence="19 21">
        <name>heme c</name>
        <dbReference type="ChEBI" id="CHEBI:61717"/>
    </cofactor>
    <text evidence="19 21">Binds 2 heme C groups per subunit.</text>
</comment>
<dbReference type="PANTHER" id="PTHR33751">
    <property type="entry name" value="CBB3-TYPE CYTOCHROME C OXIDASE SUBUNIT FIXP"/>
    <property type="match status" value="1"/>
</dbReference>
<keyword evidence="5 19" id="KW-1003">Cell membrane</keyword>
<keyword evidence="11" id="KW-0677">Repeat</keyword>
<keyword evidence="25" id="KW-1185">Reference proteome</keyword>
<comment type="pathway">
    <text evidence="2 19">Energy metabolism; oxidative phosphorylation.</text>
</comment>
<evidence type="ECO:0000256" key="15">
    <source>
        <dbReference type="ARBA" id="ARBA00023002"/>
    </source>
</evidence>
<feature type="binding site" description="covalent" evidence="21">
    <location>
        <position position="145"/>
    </location>
    <ligand>
        <name>heme c</name>
        <dbReference type="ChEBI" id="CHEBI:61717"/>
        <label>1</label>
    </ligand>
</feature>
<dbReference type="GO" id="GO:0009055">
    <property type="term" value="F:electron transfer activity"/>
    <property type="evidence" value="ECO:0007669"/>
    <property type="project" value="InterPro"/>
</dbReference>
<dbReference type="GO" id="GO:0005886">
    <property type="term" value="C:plasma membrane"/>
    <property type="evidence" value="ECO:0007669"/>
    <property type="project" value="UniProtKB-SubCell"/>
</dbReference>
<keyword evidence="16 19" id="KW-0408">Iron</keyword>
<dbReference type="PROSITE" id="PS51007">
    <property type="entry name" value="CYTC"/>
    <property type="match status" value="2"/>
</dbReference>
<feature type="transmembrane region" description="Helical" evidence="22">
    <location>
        <begin position="33"/>
        <end position="51"/>
    </location>
</feature>
<evidence type="ECO:0000256" key="18">
    <source>
        <dbReference type="ARBA" id="ARBA00023136"/>
    </source>
</evidence>
<dbReference type="PRINTS" id="PR00605">
    <property type="entry name" value="CYTCHROMECIC"/>
</dbReference>
<evidence type="ECO:0000256" key="17">
    <source>
        <dbReference type="ARBA" id="ARBA00023065"/>
    </source>
</evidence>
<dbReference type="EMBL" id="CP016027">
    <property type="protein sequence ID" value="ANJ67090.1"/>
    <property type="molecule type" value="Genomic_DNA"/>
</dbReference>
<evidence type="ECO:0000256" key="6">
    <source>
        <dbReference type="ARBA" id="ARBA00022519"/>
    </source>
</evidence>
<evidence type="ECO:0000256" key="22">
    <source>
        <dbReference type="SAM" id="Phobius"/>
    </source>
</evidence>
<dbReference type="UniPathway" id="UPA00705"/>
<evidence type="ECO:0000256" key="12">
    <source>
        <dbReference type="ARBA" id="ARBA00022781"/>
    </source>
</evidence>
<dbReference type="AlphaFoldDB" id="A0A191ZGV2"/>
<dbReference type="Pfam" id="PF14715">
    <property type="entry name" value="FixP_N"/>
    <property type="match status" value="1"/>
</dbReference>
<feature type="binding site" description="covalent" evidence="21">
    <location>
        <position position="237"/>
    </location>
    <ligand>
        <name>heme c</name>
        <dbReference type="ChEBI" id="CHEBI:61717"/>
        <label>2</label>
    </ligand>
</feature>
<evidence type="ECO:0000313" key="24">
    <source>
        <dbReference type="EMBL" id="ANJ67090.1"/>
    </source>
</evidence>
<feature type="binding site" description="covalent" evidence="21">
    <location>
        <position position="234"/>
    </location>
    <ligand>
        <name>heme c</name>
        <dbReference type="ChEBI" id="CHEBI:61717"/>
        <label>2</label>
    </ligand>
</feature>
<keyword evidence="17 19" id="KW-0406">Ion transport</keyword>
<comment type="subcellular location">
    <subcellularLocation>
        <location evidence="1 19">Cell inner membrane</location>
    </subcellularLocation>
</comment>
<dbReference type="GO" id="GO:0005506">
    <property type="term" value="F:iron ion binding"/>
    <property type="evidence" value="ECO:0007669"/>
    <property type="project" value="InterPro"/>
</dbReference>
<dbReference type="InterPro" id="IPR050597">
    <property type="entry name" value="Cytochrome_c_Oxidase_Subunit"/>
</dbReference>
<evidence type="ECO:0000256" key="21">
    <source>
        <dbReference type="PIRSR" id="PIRSR000006-2"/>
    </source>
</evidence>
<organism evidence="24 25">
    <name type="scientific">Halothiobacillus diazotrophicus</name>
    <dbReference type="NCBI Taxonomy" id="1860122"/>
    <lineage>
        <taxon>Bacteria</taxon>
        <taxon>Pseudomonadati</taxon>
        <taxon>Pseudomonadota</taxon>
        <taxon>Gammaproteobacteria</taxon>
        <taxon>Chromatiales</taxon>
        <taxon>Halothiobacillaceae</taxon>
        <taxon>Halothiobacillus</taxon>
    </lineage>
</organism>
<dbReference type="GO" id="GO:1902600">
    <property type="term" value="P:proton transmembrane transport"/>
    <property type="evidence" value="ECO:0007669"/>
    <property type="project" value="UniProtKB-KW"/>
</dbReference>
<proteinExistence type="inferred from homology"/>
<keyword evidence="15 19" id="KW-0560">Oxidoreductase</keyword>
<dbReference type="SUPFAM" id="SSF46626">
    <property type="entry name" value="Cytochrome c"/>
    <property type="match status" value="2"/>
</dbReference>
<dbReference type="InterPro" id="IPR038414">
    <property type="entry name" value="CcoP_N_sf"/>
</dbReference>
<keyword evidence="18 19" id="KW-0472">Membrane</keyword>
<dbReference type="RefSeq" id="WP_066099452.1">
    <property type="nucleotide sequence ID" value="NZ_CP016027.1"/>
</dbReference>
<accession>A0A191ZGV2</accession>
<comment type="subunit">
    <text evidence="19">Component of the cbb3-type cytochrome c oxidase.</text>
</comment>
<dbReference type="PIRSF" id="PIRSF000006">
    <property type="entry name" value="Cbb3-Cox_fixP"/>
    <property type="match status" value="1"/>
</dbReference>
<dbReference type="KEGG" id="haz:A9404_06565"/>
<evidence type="ECO:0000256" key="8">
    <source>
        <dbReference type="ARBA" id="ARBA00022660"/>
    </source>
</evidence>
<evidence type="ECO:0000256" key="1">
    <source>
        <dbReference type="ARBA" id="ARBA00004533"/>
    </source>
</evidence>
<keyword evidence="12 19" id="KW-0375">Hydrogen ion transport</keyword>
<dbReference type="PANTHER" id="PTHR33751:SF1">
    <property type="entry name" value="CBB3-TYPE CYTOCHROME C OXIDASE SUBUNIT FIXP"/>
    <property type="match status" value="1"/>
</dbReference>
<feature type="binding site" description="axial binding residue" evidence="20">
    <location>
        <position position="288"/>
    </location>
    <ligand>
        <name>heme c</name>
        <dbReference type="ChEBI" id="CHEBI:61717"/>
        <label>1</label>
    </ligand>
    <ligandPart>
        <name>Fe</name>
        <dbReference type="ChEBI" id="CHEBI:18248"/>
    </ligandPart>
</feature>
<evidence type="ECO:0000256" key="5">
    <source>
        <dbReference type="ARBA" id="ARBA00022475"/>
    </source>
</evidence>
<dbReference type="InterPro" id="IPR032858">
    <property type="entry name" value="CcoP_N"/>
</dbReference>
<keyword evidence="4 19" id="KW-0813">Transport</keyword>
<dbReference type="GO" id="GO:0020037">
    <property type="term" value="F:heme binding"/>
    <property type="evidence" value="ECO:0007669"/>
    <property type="project" value="InterPro"/>
</dbReference>
<evidence type="ECO:0000259" key="23">
    <source>
        <dbReference type="PROSITE" id="PS51007"/>
    </source>
</evidence>
<evidence type="ECO:0000256" key="14">
    <source>
        <dbReference type="ARBA" id="ARBA00022989"/>
    </source>
</evidence>
<dbReference type="Gene3D" id="6.10.280.130">
    <property type="match status" value="1"/>
</dbReference>
<sequence length="313" mass="34321">MSQTPENKKGQVETTGHVWDGDLREYNNPLPRWWLWAFYGTIVFAVVYWILYPAWPYAGTFTKGIETVSFTVQDKDGKTSTVTEHWNSRALFNKDMESSPSALAQKEWLAKVKDMSFAQIAANPDTLNFATSMGHALFGDHCAACHGTGGQGVLSVNPDGSYPNLTDNNWIHGDSYEKIVSDITNGIHGNMPAFGALFKGEKLNDLAQYVLSLSHQEGVNEEAANRGKASFATCAGCHGANGQGNQMIGAPNLTDKVWDFVDVPGAKTIDEKVKLVEGVIDHGLQHQMPKFGDRLSPEQIRLLAVYVRQLGGS</sequence>
<evidence type="ECO:0000256" key="10">
    <source>
        <dbReference type="ARBA" id="ARBA00022723"/>
    </source>
</evidence>
<dbReference type="STRING" id="1860122.A9404_06565"/>
<evidence type="ECO:0000256" key="4">
    <source>
        <dbReference type="ARBA" id="ARBA00022448"/>
    </source>
</evidence>
<feature type="binding site" description="axial binding residue" evidence="20">
    <location>
        <position position="146"/>
    </location>
    <ligand>
        <name>heme c</name>
        <dbReference type="ChEBI" id="CHEBI:61717"/>
        <label>1</label>
    </ligand>
    <ligandPart>
        <name>Fe</name>
        <dbReference type="ChEBI" id="CHEBI:18248"/>
    </ligandPart>
</feature>
<feature type="binding site" description="axial binding residue" evidence="20">
    <location>
        <position position="238"/>
    </location>
    <ligand>
        <name>heme c</name>
        <dbReference type="ChEBI" id="CHEBI:61717"/>
        <label>2</label>
    </ligand>
    <ligandPart>
        <name>Fe</name>
        <dbReference type="ChEBI" id="CHEBI:18248"/>
    </ligandPart>
</feature>
<dbReference type="InterPro" id="IPR036909">
    <property type="entry name" value="Cyt_c-like_dom_sf"/>
</dbReference>
<dbReference type="InterPro" id="IPR009056">
    <property type="entry name" value="Cyt_c-like_dom"/>
</dbReference>
<feature type="domain" description="Cytochrome c" evidence="23">
    <location>
        <begin position="222"/>
        <end position="311"/>
    </location>
</feature>
<keyword evidence="8 19" id="KW-0679">Respiratory chain</keyword>
<comment type="similarity">
    <text evidence="3 19">Belongs to the CcoP / FixP family.</text>
</comment>
<evidence type="ECO:0000256" key="3">
    <source>
        <dbReference type="ARBA" id="ARBA00006113"/>
    </source>
</evidence>
<dbReference type="GO" id="GO:0006119">
    <property type="term" value="P:oxidative phosphorylation"/>
    <property type="evidence" value="ECO:0007669"/>
    <property type="project" value="UniProtKB-UniPathway"/>
</dbReference>